<gene>
    <name evidence="2" type="ORF">UFOVP181_156</name>
    <name evidence="1" type="ORF">UFOVP57_6</name>
</gene>
<name>A0A6J7WGS0_9CAUD</name>
<proteinExistence type="predicted"/>
<protein>
    <submittedName>
        <fullName evidence="2">Uncharacterized protein</fullName>
    </submittedName>
</protein>
<reference evidence="2" key="1">
    <citation type="submission" date="2020-05" db="EMBL/GenBank/DDBJ databases">
        <authorList>
            <person name="Chiriac C."/>
            <person name="Salcher M."/>
            <person name="Ghai R."/>
            <person name="Kavagutti S V."/>
        </authorList>
    </citation>
    <scope>NUCLEOTIDE SEQUENCE</scope>
</reference>
<dbReference type="EMBL" id="LR798231">
    <property type="protein sequence ID" value="CAB5208766.1"/>
    <property type="molecule type" value="Genomic_DNA"/>
</dbReference>
<dbReference type="EMBL" id="LR796187">
    <property type="protein sequence ID" value="CAB4124641.1"/>
    <property type="molecule type" value="Genomic_DNA"/>
</dbReference>
<sequence>MRNKVELDRFLTLSEAMEYSKSIGVLVTIEGNGMEVVGVFGADGIKDGKCPDGEDYTWMKRRKQ</sequence>
<accession>A0A6J7WGS0</accession>
<evidence type="ECO:0000313" key="1">
    <source>
        <dbReference type="EMBL" id="CAB4124641.1"/>
    </source>
</evidence>
<organism evidence="2">
    <name type="scientific">uncultured Caudovirales phage</name>
    <dbReference type="NCBI Taxonomy" id="2100421"/>
    <lineage>
        <taxon>Viruses</taxon>
        <taxon>Duplodnaviria</taxon>
        <taxon>Heunggongvirae</taxon>
        <taxon>Uroviricota</taxon>
        <taxon>Caudoviricetes</taxon>
        <taxon>Peduoviridae</taxon>
        <taxon>Maltschvirus</taxon>
        <taxon>Maltschvirus maltsch</taxon>
    </lineage>
</organism>
<evidence type="ECO:0000313" key="2">
    <source>
        <dbReference type="EMBL" id="CAB5208766.1"/>
    </source>
</evidence>